<feature type="region of interest" description="Disordered" evidence="1">
    <location>
        <begin position="1"/>
        <end position="20"/>
    </location>
</feature>
<evidence type="ECO:0000256" key="1">
    <source>
        <dbReference type="SAM" id="MobiDB-lite"/>
    </source>
</evidence>
<dbReference type="Proteomes" id="UP000294003">
    <property type="component" value="Unassembled WGS sequence"/>
</dbReference>
<feature type="compositionally biased region" description="Low complexity" evidence="1">
    <location>
        <begin position="1"/>
        <end position="16"/>
    </location>
</feature>
<reference evidence="2 3" key="1">
    <citation type="submission" date="2018-06" db="EMBL/GenBank/DDBJ databases">
        <title>Complete Genomes of Monosporascus.</title>
        <authorList>
            <person name="Robinson A.J."/>
            <person name="Natvig D.O."/>
        </authorList>
    </citation>
    <scope>NUCLEOTIDE SEQUENCE [LARGE SCALE GENOMIC DNA]</scope>
    <source>
        <strain evidence="2 3">CBS 609.92</strain>
    </source>
</reference>
<sequence length="78" mass="8260">MASRNAGSSLSSLLRTARARSSRVASCDARTASRTRAGTRIPIALFLAPSTVYTVSSAAIVCFRQCDVMYTFPLGTNA</sequence>
<evidence type="ECO:0000313" key="2">
    <source>
        <dbReference type="EMBL" id="RYO83731.1"/>
    </source>
</evidence>
<gene>
    <name evidence="2" type="ORF">DL762_006007</name>
</gene>
<organism evidence="2 3">
    <name type="scientific">Monosporascus cannonballus</name>
    <dbReference type="NCBI Taxonomy" id="155416"/>
    <lineage>
        <taxon>Eukaryota</taxon>
        <taxon>Fungi</taxon>
        <taxon>Dikarya</taxon>
        <taxon>Ascomycota</taxon>
        <taxon>Pezizomycotina</taxon>
        <taxon>Sordariomycetes</taxon>
        <taxon>Xylariomycetidae</taxon>
        <taxon>Xylariales</taxon>
        <taxon>Xylariales incertae sedis</taxon>
        <taxon>Monosporascus</taxon>
    </lineage>
</organism>
<comment type="caution">
    <text evidence="2">The sequence shown here is derived from an EMBL/GenBank/DDBJ whole genome shotgun (WGS) entry which is preliminary data.</text>
</comment>
<dbReference type="EMBL" id="QJNS01000182">
    <property type="protein sequence ID" value="RYO83731.1"/>
    <property type="molecule type" value="Genomic_DNA"/>
</dbReference>
<proteinExistence type="predicted"/>
<accession>A0ABY0H3A2</accession>
<keyword evidence="3" id="KW-1185">Reference proteome</keyword>
<evidence type="ECO:0000313" key="3">
    <source>
        <dbReference type="Proteomes" id="UP000294003"/>
    </source>
</evidence>
<protein>
    <submittedName>
        <fullName evidence="2">Uncharacterized protein</fullName>
    </submittedName>
</protein>
<name>A0ABY0H3A2_9PEZI</name>